<dbReference type="InterPro" id="IPR002413">
    <property type="entry name" value="V5_allergen-like"/>
</dbReference>
<dbReference type="PROSITE" id="PS01009">
    <property type="entry name" value="CRISP_1"/>
    <property type="match status" value="1"/>
</dbReference>
<dbReference type="GO" id="GO:0005576">
    <property type="term" value="C:extracellular region"/>
    <property type="evidence" value="ECO:0007669"/>
    <property type="project" value="UniProtKB-SubCell"/>
</dbReference>
<evidence type="ECO:0000256" key="1">
    <source>
        <dbReference type="ARBA" id="ARBA00004613"/>
    </source>
</evidence>
<dbReference type="PRINTS" id="PR00838">
    <property type="entry name" value="V5ALLERGEN"/>
</dbReference>
<dbReference type="RefSeq" id="XP_065724862.2">
    <property type="nucleotide sequence ID" value="XM_065868790.2"/>
</dbReference>
<dbReference type="Pfam" id="PF00188">
    <property type="entry name" value="CAP"/>
    <property type="match status" value="1"/>
</dbReference>
<evidence type="ECO:0000313" key="5">
    <source>
        <dbReference type="Proteomes" id="UP001652628"/>
    </source>
</evidence>
<dbReference type="CDD" id="cd05382">
    <property type="entry name" value="CAP_GAPR1-like"/>
    <property type="match status" value="1"/>
</dbReference>
<proteinExistence type="predicted"/>
<dbReference type="InterPro" id="IPR035940">
    <property type="entry name" value="CAP_sf"/>
</dbReference>
<dbReference type="InterPro" id="IPR014044">
    <property type="entry name" value="CAP_dom"/>
</dbReference>
<evidence type="ECO:0000256" key="2">
    <source>
        <dbReference type="ARBA" id="ARBA00022525"/>
    </source>
</evidence>
<feature type="chain" id="PRO_5045309929" evidence="3">
    <location>
        <begin position="18"/>
        <end position="170"/>
    </location>
</feature>
<keyword evidence="2" id="KW-0964">Secreted</keyword>
<evidence type="ECO:0000313" key="6">
    <source>
        <dbReference type="RefSeq" id="XP_065724862.2"/>
    </source>
</evidence>
<dbReference type="InterPro" id="IPR034113">
    <property type="entry name" value="SCP_GAPR1-like"/>
</dbReference>
<keyword evidence="5" id="KW-1185">Reference proteome</keyword>
<dbReference type="AlphaFoldDB" id="A0AB40DKH6"/>
<name>A0AB40DKH6_DROSZ</name>
<keyword evidence="3" id="KW-0732">Signal</keyword>
<reference evidence="5" key="1">
    <citation type="submission" date="2025-05" db="UniProtKB">
        <authorList>
            <consortium name="RefSeq"/>
        </authorList>
    </citation>
    <scope>NUCLEOTIDE SEQUENCE [LARGE SCALE GENOMIC DNA]</scope>
</reference>
<dbReference type="InterPro" id="IPR018244">
    <property type="entry name" value="Allrgn_V5/Tpx1_CS"/>
</dbReference>
<feature type="domain" description="SCP" evidence="4">
    <location>
        <begin position="28"/>
        <end position="157"/>
    </location>
</feature>
<dbReference type="InterPro" id="IPR001283">
    <property type="entry name" value="CRISP-related"/>
</dbReference>
<comment type="subcellular location">
    <subcellularLocation>
        <location evidence="1">Secreted</location>
    </subcellularLocation>
</comment>
<dbReference type="SUPFAM" id="SSF55797">
    <property type="entry name" value="PR-1-like"/>
    <property type="match status" value="1"/>
</dbReference>
<accession>A0AB40DKH6</accession>
<dbReference type="PANTHER" id="PTHR10334">
    <property type="entry name" value="CYSTEINE-RICH SECRETORY PROTEIN-RELATED"/>
    <property type="match status" value="1"/>
</dbReference>
<dbReference type="SMART" id="SM00198">
    <property type="entry name" value="SCP"/>
    <property type="match status" value="1"/>
</dbReference>
<feature type="signal peptide" evidence="3">
    <location>
        <begin position="1"/>
        <end position="17"/>
    </location>
</feature>
<protein>
    <submittedName>
        <fullName evidence="6">Golgi-associated plant pathogenesis-related protein 1-like</fullName>
    </submittedName>
</protein>
<evidence type="ECO:0000256" key="3">
    <source>
        <dbReference type="SAM" id="SignalP"/>
    </source>
</evidence>
<sequence>MGVRVIFCLILLSVVLQKSFQAALYALPFEQQVLNAHNYYRAMHNAPPLTLNPKLSQLASNWAYKLMAKNRMEHSHNGYGENVYWAPLSKQEGKDAVKAWYNEISLYNWNYPSFSKQTGHFTQLVWKSSTELGVGFAKSGNGIFVVCNYNPPGNYKNQFKKNVAHPTYYH</sequence>
<dbReference type="PROSITE" id="PS01010">
    <property type="entry name" value="CRISP_2"/>
    <property type="match status" value="1"/>
</dbReference>
<dbReference type="GeneID" id="108018809"/>
<dbReference type="Proteomes" id="UP001652628">
    <property type="component" value="Chromosome 2L"/>
</dbReference>
<dbReference type="PRINTS" id="PR00837">
    <property type="entry name" value="V5TPXLIKE"/>
</dbReference>
<reference evidence="6" key="2">
    <citation type="submission" date="2025-08" db="UniProtKB">
        <authorList>
            <consortium name="RefSeq"/>
        </authorList>
    </citation>
    <scope>IDENTIFICATION</scope>
</reference>
<dbReference type="Gene3D" id="3.40.33.10">
    <property type="entry name" value="CAP"/>
    <property type="match status" value="1"/>
</dbReference>
<gene>
    <name evidence="6" type="primary">LOC108018809</name>
</gene>
<evidence type="ECO:0000259" key="4">
    <source>
        <dbReference type="SMART" id="SM00198"/>
    </source>
</evidence>
<organism evidence="5 6">
    <name type="scientific">Drosophila suzukii</name>
    <name type="common">Spotted-wing drosophila fruit fly</name>
    <dbReference type="NCBI Taxonomy" id="28584"/>
    <lineage>
        <taxon>Eukaryota</taxon>
        <taxon>Metazoa</taxon>
        <taxon>Ecdysozoa</taxon>
        <taxon>Arthropoda</taxon>
        <taxon>Hexapoda</taxon>
        <taxon>Insecta</taxon>
        <taxon>Pterygota</taxon>
        <taxon>Neoptera</taxon>
        <taxon>Endopterygota</taxon>
        <taxon>Diptera</taxon>
        <taxon>Brachycera</taxon>
        <taxon>Muscomorpha</taxon>
        <taxon>Ephydroidea</taxon>
        <taxon>Drosophilidae</taxon>
        <taxon>Drosophila</taxon>
        <taxon>Sophophora</taxon>
    </lineage>
</organism>